<protein>
    <submittedName>
        <fullName evidence="1">Uncharacterized protein</fullName>
    </submittedName>
</protein>
<sequence>MGFPDSLCCCLFYKKIIPFVVDPTFCDSPLLLRLTPSVSSRRHTLAADATPSQVCKIKLGHSKQAKKEISWV</sequence>
<keyword evidence="2" id="KW-1185">Reference proteome</keyword>
<name>A0A484LFN1_9ASTE</name>
<organism evidence="1 2">
    <name type="scientific">Cuscuta campestris</name>
    <dbReference type="NCBI Taxonomy" id="132261"/>
    <lineage>
        <taxon>Eukaryota</taxon>
        <taxon>Viridiplantae</taxon>
        <taxon>Streptophyta</taxon>
        <taxon>Embryophyta</taxon>
        <taxon>Tracheophyta</taxon>
        <taxon>Spermatophyta</taxon>
        <taxon>Magnoliopsida</taxon>
        <taxon>eudicotyledons</taxon>
        <taxon>Gunneridae</taxon>
        <taxon>Pentapetalae</taxon>
        <taxon>asterids</taxon>
        <taxon>lamiids</taxon>
        <taxon>Solanales</taxon>
        <taxon>Convolvulaceae</taxon>
        <taxon>Cuscuteae</taxon>
        <taxon>Cuscuta</taxon>
        <taxon>Cuscuta subgen. Grammica</taxon>
        <taxon>Cuscuta sect. Cleistogrammica</taxon>
    </lineage>
</organism>
<dbReference type="AlphaFoldDB" id="A0A484LFN1"/>
<evidence type="ECO:0000313" key="1">
    <source>
        <dbReference type="EMBL" id="VFQ74936.1"/>
    </source>
</evidence>
<accession>A0A484LFN1</accession>
<gene>
    <name evidence="1" type="ORF">CCAM_LOCUS16712</name>
</gene>
<dbReference type="EMBL" id="OOIL02001392">
    <property type="protein sequence ID" value="VFQ74936.1"/>
    <property type="molecule type" value="Genomic_DNA"/>
</dbReference>
<dbReference type="Proteomes" id="UP000595140">
    <property type="component" value="Unassembled WGS sequence"/>
</dbReference>
<evidence type="ECO:0000313" key="2">
    <source>
        <dbReference type="Proteomes" id="UP000595140"/>
    </source>
</evidence>
<reference evidence="1 2" key="1">
    <citation type="submission" date="2018-04" db="EMBL/GenBank/DDBJ databases">
        <authorList>
            <person name="Vogel A."/>
        </authorList>
    </citation>
    <scope>NUCLEOTIDE SEQUENCE [LARGE SCALE GENOMIC DNA]</scope>
</reference>
<proteinExistence type="predicted"/>